<dbReference type="GO" id="GO:0016020">
    <property type="term" value="C:membrane"/>
    <property type="evidence" value="ECO:0007669"/>
    <property type="project" value="TreeGrafter"/>
</dbReference>
<evidence type="ECO:0000259" key="1">
    <source>
        <dbReference type="Pfam" id="PF00561"/>
    </source>
</evidence>
<reference evidence="2" key="1">
    <citation type="submission" date="2021-01" db="EMBL/GenBank/DDBJ databases">
        <title>Whole genome shotgun sequence of Actinoplanes ferrugineus NBRC 15555.</title>
        <authorList>
            <person name="Komaki H."/>
            <person name="Tamura T."/>
        </authorList>
    </citation>
    <scope>NUCLEOTIDE SEQUENCE</scope>
    <source>
        <strain evidence="2">NBRC 15555</strain>
    </source>
</reference>
<dbReference type="EMBL" id="BOMM01000040">
    <property type="protein sequence ID" value="GIE12682.1"/>
    <property type="molecule type" value="Genomic_DNA"/>
</dbReference>
<dbReference type="SUPFAM" id="SSF53474">
    <property type="entry name" value="alpha/beta-Hydrolases"/>
    <property type="match status" value="1"/>
</dbReference>
<sequence length="301" mass="32381">MKAAERISDFTTARARQRFDPAYRALLTRLWPEPPVPSTVATSYGDAVAYRTGRPDGIPVVLVPGAGGSAVTWYQYAERLGRRHPVIALDPIGEPGMARQSRPIGTAHDAAAVLAETLAGLGVPRCHLIGMSYGGWTLLHHELAFPGRAASLTLLDPGGLGRIGARFWVWLIAGGLAGLTPRPVRHRLAGPVRNATLRADELMPLLPLTMRFRRRLPMPDVLTDEQLGRITTPTLVLLGERSVLYRTGEVAERLGRVMPGARVEVVPGASHDLPVHSPGLVADRVEAFLDAHPSSGSRAIG</sequence>
<dbReference type="InterPro" id="IPR000073">
    <property type="entry name" value="AB_hydrolase_1"/>
</dbReference>
<dbReference type="GO" id="GO:0003824">
    <property type="term" value="F:catalytic activity"/>
    <property type="evidence" value="ECO:0007669"/>
    <property type="project" value="UniProtKB-ARBA"/>
</dbReference>
<name>A0A919J3H7_9ACTN</name>
<protein>
    <recommendedName>
        <fullName evidence="1">AB hydrolase-1 domain-containing protein</fullName>
    </recommendedName>
</protein>
<dbReference type="InterPro" id="IPR050266">
    <property type="entry name" value="AB_hydrolase_sf"/>
</dbReference>
<dbReference type="PANTHER" id="PTHR43798:SF33">
    <property type="entry name" value="HYDROLASE, PUTATIVE (AFU_ORTHOLOGUE AFUA_2G14860)-RELATED"/>
    <property type="match status" value="1"/>
</dbReference>
<dbReference type="InterPro" id="IPR029058">
    <property type="entry name" value="AB_hydrolase_fold"/>
</dbReference>
<organism evidence="2 3">
    <name type="scientific">Paractinoplanes ferrugineus</name>
    <dbReference type="NCBI Taxonomy" id="113564"/>
    <lineage>
        <taxon>Bacteria</taxon>
        <taxon>Bacillati</taxon>
        <taxon>Actinomycetota</taxon>
        <taxon>Actinomycetes</taxon>
        <taxon>Micromonosporales</taxon>
        <taxon>Micromonosporaceae</taxon>
        <taxon>Paractinoplanes</taxon>
    </lineage>
</organism>
<feature type="domain" description="AB hydrolase-1" evidence="1">
    <location>
        <begin position="59"/>
        <end position="157"/>
    </location>
</feature>
<comment type="caution">
    <text evidence="2">The sequence shown here is derived from an EMBL/GenBank/DDBJ whole genome shotgun (WGS) entry which is preliminary data.</text>
</comment>
<dbReference type="Proteomes" id="UP000598174">
    <property type="component" value="Unassembled WGS sequence"/>
</dbReference>
<dbReference type="PANTHER" id="PTHR43798">
    <property type="entry name" value="MONOACYLGLYCEROL LIPASE"/>
    <property type="match status" value="1"/>
</dbReference>
<dbReference type="AlphaFoldDB" id="A0A919J3H7"/>
<dbReference type="RefSeq" id="WP_203819143.1">
    <property type="nucleotide sequence ID" value="NZ_BAAABP010000022.1"/>
</dbReference>
<dbReference type="Pfam" id="PF00561">
    <property type="entry name" value="Abhydrolase_1"/>
    <property type="match status" value="1"/>
</dbReference>
<proteinExistence type="predicted"/>
<dbReference type="Gene3D" id="3.40.50.1820">
    <property type="entry name" value="alpha/beta hydrolase"/>
    <property type="match status" value="1"/>
</dbReference>
<evidence type="ECO:0000313" key="2">
    <source>
        <dbReference type="EMBL" id="GIE12682.1"/>
    </source>
</evidence>
<keyword evidence="3" id="KW-1185">Reference proteome</keyword>
<gene>
    <name evidence="2" type="ORF">Afe05nite_45220</name>
</gene>
<accession>A0A919J3H7</accession>
<evidence type="ECO:0000313" key="3">
    <source>
        <dbReference type="Proteomes" id="UP000598174"/>
    </source>
</evidence>